<gene>
    <name evidence="9" type="ORF">GMORB2_0425</name>
</gene>
<dbReference type="Pfam" id="PF00172">
    <property type="entry name" value="Zn_clus"/>
    <property type="match status" value="1"/>
</dbReference>
<evidence type="ECO:0000256" key="7">
    <source>
        <dbReference type="SAM" id="MobiDB-lite"/>
    </source>
</evidence>
<dbReference type="EMBL" id="JAANYQ010000001">
    <property type="protein sequence ID" value="KAF4126689.1"/>
    <property type="molecule type" value="Genomic_DNA"/>
</dbReference>
<keyword evidence="5" id="KW-0804">Transcription</keyword>
<dbReference type="PROSITE" id="PS00463">
    <property type="entry name" value="ZN2_CY6_FUNGAL_1"/>
    <property type="match status" value="1"/>
</dbReference>
<dbReference type="OrthoDB" id="5575144at2759"/>
<dbReference type="InterPro" id="IPR001138">
    <property type="entry name" value="Zn2Cys6_DnaBD"/>
</dbReference>
<protein>
    <submittedName>
        <fullName evidence="9">GAL4</fullName>
    </submittedName>
</protein>
<dbReference type="PANTHER" id="PTHR47659">
    <property type="entry name" value="ZN(II)2CYS6 TRANSCRIPTION FACTOR (EUROFUNG)-RELATED"/>
    <property type="match status" value="1"/>
</dbReference>
<feature type="compositionally biased region" description="Basic and acidic residues" evidence="7">
    <location>
        <begin position="573"/>
        <end position="590"/>
    </location>
</feature>
<dbReference type="SMART" id="SM00066">
    <property type="entry name" value="GAL4"/>
    <property type="match status" value="1"/>
</dbReference>
<dbReference type="InterPro" id="IPR050335">
    <property type="entry name" value="ERT1_acuK_gluconeogen_tf"/>
</dbReference>
<dbReference type="RefSeq" id="XP_035325341.1">
    <property type="nucleotide sequence ID" value="XM_035462411.1"/>
</dbReference>
<evidence type="ECO:0000256" key="1">
    <source>
        <dbReference type="ARBA" id="ARBA00022723"/>
    </source>
</evidence>
<dbReference type="PANTHER" id="PTHR47659:SF4">
    <property type="entry name" value="ZN(II)2CYS6 TRANSCRIPTION FACTOR (EUROFUNG)"/>
    <property type="match status" value="1"/>
</dbReference>
<evidence type="ECO:0000313" key="9">
    <source>
        <dbReference type="EMBL" id="KAF4126689.1"/>
    </source>
</evidence>
<dbReference type="InterPro" id="IPR036864">
    <property type="entry name" value="Zn2-C6_fun-type_DNA-bd_sf"/>
</dbReference>
<feature type="region of interest" description="Disordered" evidence="7">
    <location>
        <begin position="68"/>
        <end position="102"/>
    </location>
</feature>
<name>A0A9P4Z4U6_9HYPO</name>
<organism evidence="9 10">
    <name type="scientific">Geosmithia morbida</name>
    <dbReference type="NCBI Taxonomy" id="1094350"/>
    <lineage>
        <taxon>Eukaryota</taxon>
        <taxon>Fungi</taxon>
        <taxon>Dikarya</taxon>
        <taxon>Ascomycota</taxon>
        <taxon>Pezizomycotina</taxon>
        <taxon>Sordariomycetes</taxon>
        <taxon>Hypocreomycetidae</taxon>
        <taxon>Hypocreales</taxon>
        <taxon>Bionectriaceae</taxon>
        <taxon>Geosmithia</taxon>
    </lineage>
</organism>
<dbReference type="PROSITE" id="PS50048">
    <property type="entry name" value="ZN2_CY6_FUNGAL_2"/>
    <property type="match status" value="1"/>
</dbReference>
<feature type="compositionally biased region" description="Pro residues" evidence="7">
    <location>
        <begin position="552"/>
        <end position="570"/>
    </location>
</feature>
<dbReference type="GO" id="GO:0000981">
    <property type="term" value="F:DNA-binding transcription factor activity, RNA polymerase II-specific"/>
    <property type="evidence" value="ECO:0007669"/>
    <property type="project" value="InterPro"/>
</dbReference>
<sequence length="596" mass="64353">MEPSTVALARSLLEHGELGVTGAGRGHVCRGRTTDSSKTFGIPGADSALASTARPSIACCALPGAEDLESTFPSQDASEPRPLPPRPPAAANPTSGSTSGYRATVTAPGAAAAYPTTVLPSSRQDVYRTGSGSAQPSPADAQHGVPSAYEHRQRRRDPPLQPPPEQAVHPGHPYQLAAAPGGYRPRPLSHPSIPQSAVPQHHLQHGGPPPSFMPSAGAAGGPRTPGSVGFPITGRFPESQPIVTSPRAQRKAKGHVASACVPCKRAHLRCDNQRPCSRCLTSGKQDNCVDVQHKKRGRPRLRDEREAQPGLIRTPAQQLPPSPSRRPLSAHVPGPSSIPLRYDFSAPHTPSGHGHSMLPRSDQIMPSYVEGGVPQRQAIARQPPQQRQAPAPPAPQAVAFLSLDLEISRTSEHFSEAVGQLSNRRTLEEMVTPTDRERIAALKSQLQEEQRRRDPNYLPPILGRGDEVLQRIGFTAADIGRYQLPHRESLVFVGADGQLREHDVYIGLANEGSFYFIVLMLVLNAHHFPPPVSPHDQAPPHRLYHHHQPQQQLPPRPISQPDPAHYPPAPREVGGERRVDIGGLLDRRPDAPNQPR</sequence>
<evidence type="ECO:0000256" key="2">
    <source>
        <dbReference type="ARBA" id="ARBA00022833"/>
    </source>
</evidence>
<comment type="caution">
    <text evidence="9">The sequence shown here is derived from an EMBL/GenBank/DDBJ whole genome shotgun (WGS) entry which is preliminary data.</text>
</comment>
<feature type="region of interest" description="Disordered" evidence="7">
    <location>
        <begin position="290"/>
        <end position="368"/>
    </location>
</feature>
<accession>A0A9P4Z4U6</accession>
<feature type="compositionally biased region" description="Pro residues" evidence="7">
    <location>
        <begin position="81"/>
        <end position="90"/>
    </location>
</feature>
<dbReference type="GO" id="GO:0003677">
    <property type="term" value="F:DNA binding"/>
    <property type="evidence" value="ECO:0007669"/>
    <property type="project" value="UniProtKB-KW"/>
</dbReference>
<keyword evidence="3" id="KW-0805">Transcription regulation</keyword>
<dbReference type="SUPFAM" id="SSF57701">
    <property type="entry name" value="Zn2/Cys6 DNA-binding domain"/>
    <property type="match status" value="1"/>
</dbReference>
<evidence type="ECO:0000313" key="10">
    <source>
        <dbReference type="Proteomes" id="UP000749293"/>
    </source>
</evidence>
<evidence type="ECO:0000259" key="8">
    <source>
        <dbReference type="PROSITE" id="PS50048"/>
    </source>
</evidence>
<dbReference type="GeneID" id="55966655"/>
<evidence type="ECO:0000256" key="4">
    <source>
        <dbReference type="ARBA" id="ARBA00023125"/>
    </source>
</evidence>
<dbReference type="GO" id="GO:0008270">
    <property type="term" value="F:zinc ion binding"/>
    <property type="evidence" value="ECO:0007669"/>
    <property type="project" value="InterPro"/>
</dbReference>
<proteinExistence type="predicted"/>
<dbReference type="Gene3D" id="4.10.240.10">
    <property type="entry name" value="Zn(2)-C6 fungal-type DNA-binding domain"/>
    <property type="match status" value="1"/>
</dbReference>
<keyword evidence="1" id="KW-0479">Metal-binding</keyword>
<feature type="region of interest" description="Disordered" evidence="7">
    <location>
        <begin position="532"/>
        <end position="596"/>
    </location>
</feature>
<dbReference type="Proteomes" id="UP000749293">
    <property type="component" value="Unassembled WGS sequence"/>
</dbReference>
<feature type="region of interest" description="Disordered" evidence="7">
    <location>
        <begin position="122"/>
        <end position="227"/>
    </location>
</feature>
<dbReference type="AlphaFoldDB" id="A0A9P4Z4U6"/>
<evidence type="ECO:0000256" key="6">
    <source>
        <dbReference type="ARBA" id="ARBA00023242"/>
    </source>
</evidence>
<dbReference type="CDD" id="cd00067">
    <property type="entry name" value="GAL4"/>
    <property type="match status" value="1"/>
</dbReference>
<keyword evidence="2" id="KW-0862">Zinc</keyword>
<feature type="compositionally biased region" description="Polar residues" evidence="7">
    <location>
        <begin position="122"/>
        <end position="136"/>
    </location>
</feature>
<reference evidence="9" key="1">
    <citation type="submission" date="2020-03" db="EMBL/GenBank/DDBJ databases">
        <title>Site-based positive gene gene selection in Geosmithia morbida across the United States reveals a broad range of putative effectors and factors for local host and environmental adapation.</title>
        <authorList>
            <person name="Onufrak A."/>
            <person name="Murdoch R.W."/>
            <person name="Gazis R."/>
            <person name="Huff M."/>
            <person name="Staton M."/>
            <person name="Klingeman W."/>
            <person name="Hadziabdic D."/>
        </authorList>
    </citation>
    <scope>NUCLEOTIDE SEQUENCE</scope>
    <source>
        <strain evidence="9">1262</strain>
    </source>
</reference>
<evidence type="ECO:0000256" key="5">
    <source>
        <dbReference type="ARBA" id="ARBA00023163"/>
    </source>
</evidence>
<feature type="domain" description="Zn(2)-C6 fungal-type" evidence="8">
    <location>
        <begin position="259"/>
        <end position="290"/>
    </location>
</feature>
<keyword evidence="6" id="KW-0539">Nucleus</keyword>
<keyword evidence="10" id="KW-1185">Reference proteome</keyword>
<keyword evidence="4" id="KW-0238">DNA-binding</keyword>
<evidence type="ECO:0000256" key="3">
    <source>
        <dbReference type="ARBA" id="ARBA00023015"/>
    </source>
</evidence>